<feature type="domain" description="GHMP kinase C-terminal" evidence="12">
    <location>
        <begin position="399"/>
        <end position="478"/>
    </location>
</feature>
<dbReference type="InterPro" id="IPR006203">
    <property type="entry name" value="GHMP_knse_ATP-bd_CS"/>
</dbReference>
<dbReference type="PANTHER" id="PTHR10457:SF7">
    <property type="entry name" value="GALACTOKINASE-RELATED"/>
    <property type="match status" value="1"/>
</dbReference>
<dbReference type="PROSITE" id="PS00627">
    <property type="entry name" value="GHMP_KINASES_ATP"/>
    <property type="match status" value="1"/>
</dbReference>
<protein>
    <recommendedName>
        <fullName evidence="16">Galactokinase</fullName>
    </recommendedName>
</protein>
<dbReference type="Gene3D" id="3.30.230.10">
    <property type="match status" value="1"/>
</dbReference>
<keyword evidence="3" id="KW-0808">Transferase</keyword>
<dbReference type="InterPro" id="IPR000705">
    <property type="entry name" value="Galactokinase"/>
</dbReference>
<dbReference type="AlphaFoldDB" id="R7QPZ3"/>
<feature type="compositionally biased region" description="Pro residues" evidence="10">
    <location>
        <begin position="73"/>
        <end position="85"/>
    </location>
</feature>
<keyword evidence="9" id="KW-0119">Carbohydrate metabolism</keyword>
<dbReference type="GO" id="GO:0004335">
    <property type="term" value="F:galactokinase activity"/>
    <property type="evidence" value="ECO:0007669"/>
    <property type="project" value="InterPro"/>
</dbReference>
<dbReference type="Pfam" id="PF08544">
    <property type="entry name" value="GHMP_kinases_C"/>
    <property type="match status" value="1"/>
</dbReference>
<evidence type="ECO:0000256" key="6">
    <source>
        <dbReference type="ARBA" id="ARBA00022777"/>
    </source>
</evidence>
<dbReference type="OrthoDB" id="275179at2759"/>
<organism evidence="14 15">
    <name type="scientific">Chondrus crispus</name>
    <name type="common">Carrageen Irish moss</name>
    <name type="synonym">Polymorpha crispa</name>
    <dbReference type="NCBI Taxonomy" id="2769"/>
    <lineage>
        <taxon>Eukaryota</taxon>
        <taxon>Rhodophyta</taxon>
        <taxon>Florideophyceae</taxon>
        <taxon>Rhodymeniophycidae</taxon>
        <taxon>Gigartinales</taxon>
        <taxon>Gigartinaceae</taxon>
        <taxon>Chondrus</taxon>
    </lineage>
</organism>
<dbReference type="Proteomes" id="UP000012073">
    <property type="component" value="Unassembled WGS sequence"/>
</dbReference>
<dbReference type="Gramene" id="CDF39848">
    <property type="protein sequence ID" value="CDF39848"/>
    <property type="gene ID" value="CHC_T00006831001"/>
</dbReference>
<keyword evidence="5" id="KW-0547">Nucleotide-binding</keyword>
<evidence type="ECO:0000256" key="3">
    <source>
        <dbReference type="ARBA" id="ARBA00022679"/>
    </source>
</evidence>
<dbReference type="GO" id="GO:0005524">
    <property type="term" value="F:ATP binding"/>
    <property type="evidence" value="ECO:0007669"/>
    <property type="project" value="UniProtKB-KW"/>
</dbReference>
<evidence type="ECO:0000256" key="10">
    <source>
        <dbReference type="SAM" id="MobiDB-lite"/>
    </source>
</evidence>
<evidence type="ECO:0000256" key="2">
    <source>
        <dbReference type="ARBA" id="ARBA00022490"/>
    </source>
</evidence>
<dbReference type="SUPFAM" id="SSF55060">
    <property type="entry name" value="GHMP Kinase, C-terminal domain"/>
    <property type="match status" value="1"/>
</dbReference>
<evidence type="ECO:0000259" key="12">
    <source>
        <dbReference type="Pfam" id="PF08544"/>
    </source>
</evidence>
<dbReference type="STRING" id="2769.R7QPZ3"/>
<evidence type="ECO:0000313" key="14">
    <source>
        <dbReference type="EMBL" id="CDF39848.1"/>
    </source>
</evidence>
<evidence type="ECO:0000256" key="4">
    <source>
        <dbReference type="ARBA" id="ARBA00022723"/>
    </source>
</evidence>
<dbReference type="GeneID" id="17317897"/>
<dbReference type="PhylomeDB" id="R7QPZ3"/>
<dbReference type="InterPro" id="IPR019741">
    <property type="entry name" value="Galactokinase_CS"/>
</dbReference>
<dbReference type="PROSITE" id="PS00106">
    <property type="entry name" value="GALACTOKINASE"/>
    <property type="match status" value="1"/>
</dbReference>
<gene>
    <name evidence="14" type="ORF">CHC_T00006831001</name>
</gene>
<dbReference type="GO" id="GO:0005829">
    <property type="term" value="C:cytosol"/>
    <property type="evidence" value="ECO:0007669"/>
    <property type="project" value="TreeGrafter"/>
</dbReference>
<keyword evidence="6" id="KW-0418">Kinase</keyword>
<dbReference type="EMBL" id="HG002086">
    <property type="protein sequence ID" value="CDF39848.1"/>
    <property type="molecule type" value="Genomic_DNA"/>
</dbReference>
<dbReference type="PRINTS" id="PR00959">
    <property type="entry name" value="MEVGALKINASE"/>
</dbReference>
<evidence type="ECO:0000259" key="11">
    <source>
        <dbReference type="Pfam" id="PF00288"/>
    </source>
</evidence>
<feature type="compositionally biased region" description="Low complexity" evidence="10">
    <location>
        <begin position="86"/>
        <end position="96"/>
    </location>
</feature>
<dbReference type="FunFam" id="3.30.230.10:FF:000017">
    <property type="entry name" value="Galactokinase"/>
    <property type="match status" value="1"/>
</dbReference>
<evidence type="ECO:0000259" key="13">
    <source>
        <dbReference type="Pfam" id="PF10509"/>
    </source>
</evidence>
<feature type="domain" description="Galactokinase N-terminal" evidence="13">
    <location>
        <begin position="119"/>
        <end position="166"/>
    </location>
</feature>
<evidence type="ECO:0000256" key="7">
    <source>
        <dbReference type="ARBA" id="ARBA00022840"/>
    </source>
</evidence>
<dbReference type="NCBIfam" id="TIGR00131">
    <property type="entry name" value="gal_kin"/>
    <property type="match status" value="1"/>
</dbReference>
<keyword evidence="4" id="KW-0479">Metal-binding</keyword>
<dbReference type="SUPFAM" id="SSF54211">
    <property type="entry name" value="Ribosomal protein S5 domain 2-like"/>
    <property type="match status" value="1"/>
</dbReference>
<evidence type="ECO:0000256" key="8">
    <source>
        <dbReference type="ARBA" id="ARBA00022842"/>
    </source>
</evidence>
<evidence type="ECO:0008006" key="16">
    <source>
        <dbReference type="Google" id="ProtNLM"/>
    </source>
</evidence>
<evidence type="ECO:0000256" key="9">
    <source>
        <dbReference type="ARBA" id="ARBA00023277"/>
    </source>
</evidence>
<dbReference type="InterPro" id="IPR014721">
    <property type="entry name" value="Ribsml_uS5_D2-typ_fold_subgr"/>
</dbReference>
<reference evidence="15" key="1">
    <citation type="journal article" date="2013" name="Proc. Natl. Acad. Sci. U.S.A.">
        <title>Genome structure and metabolic features in the red seaweed Chondrus crispus shed light on evolution of the Archaeplastida.</title>
        <authorList>
            <person name="Collen J."/>
            <person name="Porcel B."/>
            <person name="Carre W."/>
            <person name="Ball S.G."/>
            <person name="Chaparro C."/>
            <person name="Tonon T."/>
            <person name="Barbeyron T."/>
            <person name="Michel G."/>
            <person name="Noel B."/>
            <person name="Valentin K."/>
            <person name="Elias M."/>
            <person name="Artiguenave F."/>
            <person name="Arun A."/>
            <person name="Aury J.M."/>
            <person name="Barbosa-Neto J.F."/>
            <person name="Bothwell J.H."/>
            <person name="Bouget F.Y."/>
            <person name="Brillet L."/>
            <person name="Cabello-Hurtado F."/>
            <person name="Capella-Gutierrez S."/>
            <person name="Charrier B."/>
            <person name="Cladiere L."/>
            <person name="Cock J.M."/>
            <person name="Coelho S.M."/>
            <person name="Colleoni C."/>
            <person name="Czjzek M."/>
            <person name="Da Silva C."/>
            <person name="Delage L."/>
            <person name="Denoeud F."/>
            <person name="Deschamps P."/>
            <person name="Dittami S.M."/>
            <person name="Gabaldon T."/>
            <person name="Gachon C.M."/>
            <person name="Groisillier A."/>
            <person name="Herve C."/>
            <person name="Jabbari K."/>
            <person name="Katinka M."/>
            <person name="Kloareg B."/>
            <person name="Kowalczyk N."/>
            <person name="Labadie K."/>
            <person name="Leblanc C."/>
            <person name="Lopez P.J."/>
            <person name="McLachlan D.H."/>
            <person name="Meslet-Cladiere L."/>
            <person name="Moustafa A."/>
            <person name="Nehr Z."/>
            <person name="Nyvall Collen P."/>
            <person name="Panaud O."/>
            <person name="Partensky F."/>
            <person name="Poulain J."/>
            <person name="Rensing S.A."/>
            <person name="Rousvoal S."/>
            <person name="Samson G."/>
            <person name="Symeonidi A."/>
            <person name="Weissenbach J."/>
            <person name="Zambounis A."/>
            <person name="Wincker P."/>
            <person name="Boyen C."/>
        </authorList>
    </citation>
    <scope>NUCLEOTIDE SEQUENCE [LARGE SCALE GENOMIC DNA]</scope>
    <source>
        <strain evidence="15">cv. Stackhouse</strain>
    </source>
</reference>
<dbReference type="InterPro" id="IPR036554">
    <property type="entry name" value="GHMP_kinase_C_sf"/>
</dbReference>
<dbReference type="InterPro" id="IPR006204">
    <property type="entry name" value="GHMP_kinase_N_dom"/>
</dbReference>
<dbReference type="GO" id="GO:0006012">
    <property type="term" value="P:galactose metabolic process"/>
    <property type="evidence" value="ECO:0007669"/>
    <property type="project" value="InterPro"/>
</dbReference>
<dbReference type="PRINTS" id="PR00473">
    <property type="entry name" value="GALCTOKINASE"/>
</dbReference>
<feature type="region of interest" description="Disordered" evidence="10">
    <location>
        <begin position="65"/>
        <end position="108"/>
    </location>
</feature>
<evidence type="ECO:0000256" key="1">
    <source>
        <dbReference type="ARBA" id="ARBA00006566"/>
    </source>
</evidence>
<accession>R7QPZ3</accession>
<dbReference type="GO" id="GO:0046872">
    <property type="term" value="F:metal ion binding"/>
    <property type="evidence" value="ECO:0007669"/>
    <property type="project" value="UniProtKB-KW"/>
</dbReference>
<dbReference type="FunFam" id="3.30.70.890:FF:000001">
    <property type="entry name" value="Galactokinase"/>
    <property type="match status" value="1"/>
</dbReference>
<dbReference type="InterPro" id="IPR019539">
    <property type="entry name" value="GalKase_N"/>
</dbReference>
<comment type="similarity">
    <text evidence="1">Belongs to the GHMP kinase family. GalK subfamily.</text>
</comment>
<keyword evidence="2" id="KW-0963">Cytoplasm</keyword>
<dbReference type="Gene3D" id="3.30.70.890">
    <property type="entry name" value="GHMP kinase, C-terminal domain"/>
    <property type="match status" value="1"/>
</dbReference>
<feature type="domain" description="GHMP kinase N-terminal" evidence="11">
    <location>
        <begin position="205"/>
        <end position="291"/>
    </location>
</feature>
<evidence type="ECO:0000256" key="5">
    <source>
        <dbReference type="ARBA" id="ARBA00022741"/>
    </source>
</evidence>
<keyword evidence="7" id="KW-0067">ATP-binding</keyword>
<dbReference type="InterPro" id="IPR013750">
    <property type="entry name" value="GHMP_kinase_C_dom"/>
</dbReference>
<evidence type="ECO:0000313" key="15">
    <source>
        <dbReference type="Proteomes" id="UP000012073"/>
    </source>
</evidence>
<dbReference type="PANTHER" id="PTHR10457">
    <property type="entry name" value="MEVALONATE KINASE/GALACTOKINASE"/>
    <property type="match status" value="1"/>
</dbReference>
<sequence length="507" mass="53844">MTGALHTLSRSHLLSGTAADGQACMQGTWPASPPACTPIIVALPQAQPLTRISLSANYTIGAFHRPSTTCPTPSHPSPLPKPNPSPTLTLTPSRTTIRSDPPAMSPTADQAGVARATSLFQNAFSCPPTVAVAAPGRVNLIGEHVDYSEGFVFPLALEKNTYIVACPLPDDTQCHVVAGAFSDEPFSFTPGDTPFSPDTPGWVKYVKGMTAIYARNGHNIVPFRAVIVSDVPMGGGLSSSASLEMATGVLIEQLAGLQVDPADRAKMGQKCEHEFAGVPCGIMDQLISSKGQTGYALLIDCRSLDVKAVPLNDPNAVIVVADSNNKHELSGSEYPSRRAQCEVAAAKMAAKFPDKNVTHLRDCDMEMLQAVKEELDVETEKRARHAIQEDIRTLEAKTCLENGDLVRTGKLMHESHVSLRDLFEVSTPEIDALVDIAMGVDGVYGSRITGGGFGGCTVTLVAKKSVEALMQAFKEQYPEHNNNKEATVFATLAGDGARAVTELIPSA</sequence>
<dbReference type="Pfam" id="PF00288">
    <property type="entry name" value="GHMP_kinases_N"/>
    <property type="match status" value="1"/>
</dbReference>
<name>R7QPZ3_CHOCR</name>
<dbReference type="RefSeq" id="XP_005710142.1">
    <property type="nucleotide sequence ID" value="XM_005710085.1"/>
</dbReference>
<dbReference type="InterPro" id="IPR020568">
    <property type="entry name" value="Ribosomal_Su5_D2-typ_SF"/>
</dbReference>
<dbReference type="KEGG" id="ccp:CHC_T00006831001"/>
<keyword evidence="8" id="KW-0460">Magnesium</keyword>
<dbReference type="OMA" id="VMPCAIN"/>
<keyword evidence="15" id="KW-1185">Reference proteome</keyword>
<dbReference type="Pfam" id="PF10509">
    <property type="entry name" value="GalKase_gal_bdg"/>
    <property type="match status" value="1"/>
</dbReference>
<proteinExistence type="inferred from homology"/>